<name>A0AA96RN82_9BACL</name>
<evidence type="ECO:0000313" key="2">
    <source>
        <dbReference type="EMBL" id="WNR45142.1"/>
    </source>
</evidence>
<protein>
    <submittedName>
        <fullName evidence="2">Uncharacterized protein</fullName>
    </submittedName>
</protein>
<dbReference type="Proteomes" id="UP001304650">
    <property type="component" value="Chromosome"/>
</dbReference>
<keyword evidence="1" id="KW-0175">Coiled coil</keyword>
<keyword evidence="3" id="KW-1185">Reference proteome</keyword>
<organism evidence="2 3">
    <name type="scientific">Paenibacillus roseopurpureus</name>
    <dbReference type="NCBI Taxonomy" id="2918901"/>
    <lineage>
        <taxon>Bacteria</taxon>
        <taxon>Bacillati</taxon>
        <taxon>Bacillota</taxon>
        <taxon>Bacilli</taxon>
        <taxon>Bacillales</taxon>
        <taxon>Paenibacillaceae</taxon>
        <taxon>Paenibacillus</taxon>
    </lineage>
</organism>
<dbReference type="RefSeq" id="WP_314801647.1">
    <property type="nucleotide sequence ID" value="NZ_CP130319.1"/>
</dbReference>
<accession>A0AA96RN82</accession>
<evidence type="ECO:0000313" key="3">
    <source>
        <dbReference type="Proteomes" id="UP001304650"/>
    </source>
</evidence>
<dbReference type="EMBL" id="CP130319">
    <property type="protein sequence ID" value="WNR45142.1"/>
    <property type="molecule type" value="Genomic_DNA"/>
</dbReference>
<evidence type="ECO:0000256" key="1">
    <source>
        <dbReference type="SAM" id="Coils"/>
    </source>
</evidence>
<gene>
    <name evidence="2" type="ORF">MJB10_03035</name>
</gene>
<reference evidence="2" key="1">
    <citation type="submission" date="2022-02" db="EMBL/GenBank/DDBJ databases">
        <title>Paenibacillus sp. MBLB1832 Whole Genome Shotgun Sequencing.</title>
        <authorList>
            <person name="Hwang C.Y."/>
            <person name="Cho E.-S."/>
            <person name="Seo M.-J."/>
        </authorList>
    </citation>
    <scope>NUCLEOTIDE SEQUENCE</scope>
    <source>
        <strain evidence="2">MBLB1832</strain>
    </source>
</reference>
<dbReference type="AlphaFoldDB" id="A0AA96RN82"/>
<feature type="coiled-coil region" evidence="1">
    <location>
        <begin position="99"/>
        <end position="126"/>
    </location>
</feature>
<proteinExistence type="predicted"/>
<dbReference type="KEGG" id="proo:MJB10_03035"/>
<sequence>MSEQTITSMLAEQLHNAENKEEFWKGYIEFIEKNLVVYFDQLKQNGIDRALLSAIHRGDQEESTKEKLNQVKQLICALSRLDGIFMVKTREEKELVSSVERWKTRAEAVEKQMEEEKAQVLQFRSDVERKLQVQQSQIERKLSDNLRLVRHTVSAIPELLVQASQEKEIPFAKLSATVGESIGQIVETLSNNKLWPESEEKPDLAALIAIRNIEITVPKKVRKAKKELAEKKNSNGHLIKVVLLKDEEASTIEEPEKVTQSEDIQG</sequence>